<protein>
    <recommendedName>
        <fullName evidence="1">PPM-type phosphatase domain-containing protein</fullName>
    </recommendedName>
</protein>
<evidence type="ECO:0000313" key="3">
    <source>
        <dbReference type="Proteomes" id="UP001189429"/>
    </source>
</evidence>
<keyword evidence="3" id="KW-1185">Reference proteome</keyword>
<accession>A0ABN9T0L9</accession>
<dbReference type="SUPFAM" id="SSF81606">
    <property type="entry name" value="PP2C-like"/>
    <property type="match status" value="1"/>
</dbReference>
<evidence type="ECO:0000259" key="1">
    <source>
        <dbReference type="PROSITE" id="PS51746"/>
    </source>
</evidence>
<dbReference type="InterPro" id="IPR015655">
    <property type="entry name" value="PP2C"/>
</dbReference>
<name>A0ABN9T0L9_9DINO</name>
<dbReference type="PANTHER" id="PTHR47992">
    <property type="entry name" value="PROTEIN PHOSPHATASE"/>
    <property type="match status" value="1"/>
</dbReference>
<reference evidence="2" key="1">
    <citation type="submission" date="2023-10" db="EMBL/GenBank/DDBJ databases">
        <authorList>
            <person name="Chen Y."/>
            <person name="Shah S."/>
            <person name="Dougan E. K."/>
            <person name="Thang M."/>
            <person name="Chan C."/>
        </authorList>
    </citation>
    <scope>NUCLEOTIDE SEQUENCE [LARGE SCALE GENOMIC DNA]</scope>
</reference>
<comment type="caution">
    <text evidence="2">The sequence shown here is derived from an EMBL/GenBank/DDBJ whole genome shotgun (WGS) entry which is preliminary data.</text>
</comment>
<dbReference type="Proteomes" id="UP001189429">
    <property type="component" value="Unassembled WGS sequence"/>
</dbReference>
<proteinExistence type="predicted"/>
<evidence type="ECO:0000313" key="2">
    <source>
        <dbReference type="EMBL" id="CAK0838289.1"/>
    </source>
</evidence>
<organism evidence="2 3">
    <name type="scientific">Prorocentrum cordatum</name>
    <dbReference type="NCBI Taxonomy" id="2364126"/>
    <lineage>
        <taxon>Eukaryota</taxon>
        <taxon>Sar</taxon>
        <taxon>Alveolata</taxon>
        <taxon>Dinophyceae</taxon>
        <taxon>Prorocentrales</taxon>
        <taxon>Prorocentraceae</taxon>
        <taxon>Prorocentrum</taxon>
    </lineage>
</organism>
<feature type="domain" description="PPM-type phosphatase" evidence="1">
    <location>
        <begin position="1"/>
        <end position="277"/>
    </location>
</feature>
<dbReference type="CDD" id="cd00143">
    <property type="entry name" value="PP2Cc"/>
    <property type="match status" value="1"/>
</dbReference>
<dbReference type="InterPro" id="IPR001932">
    <property type="entry name" value="PPM-type_phosphatase-like_dom"/>
</dbReference>
<dbReference type="InterPro" id="IPR036457">
    <property type="entry name" value="PPM-type-like_dom_sf"/>
</dbReference>
<dbReference type="PROSITE" id="PS51746">
    <property type="entry name" value="PPM_2"/>
    <property type="match status" value="1"/>
</dbReference>
<gene>
    <name evidence="2" type="ORF">PCOR1329_LOCUS34265</name>
</gene>
<dbReference type="Gene3D" id="3.60.40.10">
    <property type="entry name" value="PPM-type phosphatase domain"/>
    <property type="match status" value="1"/>
</dbReference>
<dbReference type="Pfam" id="PF00481">
    <property type="entry name" value="PP2C"/>
    <property type="match status" value="1"/>
</dbReference>
<dbReference type="EMBL" id="CAUYUJ010014212">
    <property type="protein sequence ID" value="CAK0838289.1"/>
    <property type="molecule type" value="Genomic_DNA"/>
</dbReference>
<sequence length="277" mass="30674">MGDAVPMTRISDCHEKGKAKFIVAFSARLNMAAVLEALIQAGAEHQQGMAPMSHVERVVYTQLQELDGLMKYVLSEPPAEKGRRMELAVRRQASFERWSQRQPYMSRQLYSWDPIELDQRYSGTTCVSVLVDQVQRLLHVANVGDSRAVLGREIPDAKTPRFQAIALTQDQKPDDEEELDRIRMSGGHVQRALDEEGNEVGPARVWDGPNCMKPGLGMSRTLGDGCARECGVIADPVVAASDSHASGSLHLDRHRRPVGFSSERGGYPHLLEVSPFA</sequence>